<reference evidence="1 2" key="1">
    <citation type="submission" date="2015-02" db="EMBL/GenBank/DDBJ databases">
        <authorList>
            <person name="Chooi Y.-H."/>
        </authorList>
    </citation>
    <scope>NUCLEOTIDE SEQUENCE [LARGE SCALE GENOMIC DNA]</scope>
    <source>
        <strain evidence="1">E3</strain>
    </source>
</reference>
<dbReference type="EMBL" id="CDSF01000085">
    <property type="protein sequence ID" value="CEO98534.1"/>
    <property type="molecule type" value="Genomic_DNA"/>
</dbReference>
<protein>
    <submittedName>
        <fullName evidence="1">Uncharacterized protein</fullName>
    </submittedName>
</protein>
<keyword evidence="2" id="KW-1185">Reference proteome</keyword>
<dbReference type="PANTHER" id="PTHR37067">
    <property type="entry name" value="PX DOMAIN-CONTAINING PROTEIN"/>
    <property type="match status" value="1"/>
</dbReference>
<dbReference type="PANTHER" id="PTHR37067:SF3">
    <property type="entry name" value="PX DOMAIN-CONTAINING PROTEIN"/>
    <property type="match status" value="1"/>
</dbReference>
<evidence type="ECO:0000313" key="2">
    <source>
        <dbReference type="Proteomes" id="UP000039324"/>
    </source>
</evidence>
<name>A0A0G4ITN0_PLABS</name>
<sequence length="216" mass="24436">MVMRSASARLPRSAAKRASDYVEANDGRLDLRVHGLQCRFCIAFGREEKVGAKRKPSSDVQGWIRPFRYDNIENHVAGQHPQKWAEYNLLNSAADRNAFFDDVPVAFKNSIKAHFPSLSLDAERQMVFDVADSDSESDAEELAFGSEAERNAVLRRRAKKTALAEERAVALFKRVDGNGDADYSYSVTIPSQKPLYSSLRYDTWHAALPFDWQPTY</sequence>
<dbReference type="AlphaFoldDB" id="A0A0G4ITN0"/>
<dbReference type="STRING" id="37360.A0A0G4ITN0"/>
<evidence type="ECO:0000313" key="1">
    <source>
        <dbReference type="EMBL" id="CEO98534.1"/>
    </source>
</evidence>
<accession>A0A0G4ITN0</accession>
<gene>
    <name evidence="1" type="ORF">PBRA_006648</name>
</gene>
<dbReference type="Proteomes" id="UP000039324">
    <property type="component" value="Unassembled WGS sequence"/>
</dbReference>
<organism evidence="1 2">
    <name type="scientific">Plasmodiophora brassicae</name>
    <name type="common">Clubroot disease agent</name>
    <dbReference type="NCBI Taxonomy" id="37360"/>
    <lineage>
        <taxon>Eukaryota</taxon>
        <taxon>Sar</taxon>
        <taxon>Rhizaria</taxon>
        <taxon>Endomyxa</taxon>
        <taxon>Phytomyxea</taxon>
        <taxon>Plasmodiophorida</taxon>
        <taxon>Plasmodiophoridae</taxon>
        <taxon>Plasmodiophora</taxon>
    </lineage>
</organism>
<proteinExistence type="predicted"/>
<dbReference type="OrthoDB" id="125868at2759"/>